<feature type="region of interest" description="Disordered" evidence="1">
    <location>
        <begin position="74"/>
        <end position="101"/>
    </location>
</feature>
<feature type="compositionally biased region" description="Polar residues" evidence="1">
    <location>
        <begin position="74"/>
        <end position="92"/>
    </location>
</feature>
<name>A0AAV1K4H4_9NEOP</name>
<dbReference type="AlphaFoldDB" id="A0AAV1K4H4"/>
<dbReference type="Proteomes" id="UP001497472">
    <property type="component" value="Unassembled WGS sequence"/>
</dbReference>
<evidence type="ECO:0000313" key="3">
    <source>
        <dbReference type="Proteomes" id="UP001497472"/>
    </source>
</evidence>
<reference evidence="2 3" key="1">
    <citation type="submission" date="2023-11" db="EMBL/GenBank/DDBJ databases">
        <authorList>
            <person name="Okamura Y."/>
        </authorList>
    </citation>
    <scope>NUCLEOTIDE SEQUENCE [LARGE SCALE GENOMIC DNA]</scope>
</reference>
<accession>A0AAV1K4H4</accession>
<feature type="region of interest" description="Disordered" evidence="1">
    <location>
        <begin position="1"/>
        <end position="25"/>
    </location>
</feature>
<dbReference type="EMBL" id="CAVLEF010000281">
    <property type="protein sequence ID" value="CAK1556038.1"/>
    <property type="molecule type" value="Genomic_DNA"/>
</dbReference>
<evidence type="ECO:0000313" key="2">
    <source>
        <dbReference type="EMBL" id="CAK1556038.1"/>
    </source>
</evidence>
<protein>
    <submittedName>
        <fullName evidence="2">Uncharacterized protein</fullName>
    </submittedName>
</protein>
<sequence>MEEDGPQPMRNRKPAQRTKNGVDKFWDTHQEQYEARGKRSGIGRVARVKRHNAAFPKLIDELNKRTSLTKITTANSRQPSLRNSKNVQSSRISKTDSRKRSTLTRIRKYRSTRNRGRGCFITRSSQCAYVLVKDKKVGAEIGTLTVDSKLDIDSDIRAKPPQTPNSGESRPQSNSGGSYKYPDTSIATMSSYNSYASLDQEPMV</sequence>
<gene>
    <name evidence="2" type="ORF">LNINA_LOCUS14813</name>
</gene>
<feature type="region of interest" description="Disordered" evidence="1">
    <location>
        <begin position="153"/>
        <end position="184"/>
    </location>
</feature>
<evidence type="ECO:0000256" key="1">
    <source>
        <dbReference type="SAM" id="MobiDB-lite"/>
    </source>
</evidence>
<comment type="caution">
    <text evidence="2">The sequence shown here is derived from an EMBL/GenBank/DDBJ whole genome shotgun (WGS) entry which is preliminary data.</text>
</comment>
<feature type="compositionally biased region" description="Polar residues" evidence="1">
    <location>
        <begin position="164"/>
        <end position="177"/>
    </location>
</feature>
<proteinExistence type="predicted"/>
<keyword evidence="3" id="KW-1185">Reference proteome</keyword>
<organism evidence="2 3">
    <name type="scientific">Leptosia nina</name>
    <dbReference type="NCBI Taxonomy" id="320188"/>
    <lineage>
        <taxon>Eukaryota</taxon>
        <taxon>Metazoa</taxon>
        <taxon>Ecdysozoa</taxon>
        <taxon>Arthropoda</taxon>
        <taxon>Hexapoda</taxon>
        <taxon>Insecta</taxon>
        <taxon>Pterygota</taxon>
        <taxon>Neoptera</taxon>
        <taxon>Endopterygota</taxon>
        <taxon>Lepidoptera</taxon>
        <taxon>Glossata</taxon>
        <taxon>Ditrysia</taxon>
        <taxon>Papilionoidea</taxon>
        <taxon>Pieridae</taxon>
        <taxon>Pierinae</taxon>
        <taxon>Leptosia</taxon>
    </lineage>
</organism>